<gene>
    <name evidence="2" type="primary">sdhD</name>
</gene>
<dbReference type="RefSeq" id="YP_009500448.1">
    <property type="nucleotide sequence ID" value="NC_038101.1"/>
</dbReference>
<keyword evidence="2" id="KW-0496">Mitochondrion</keyword>
<dbReference type="GeneID" id="37504495"/>
<accession>A0A344V6M3</accession>
<dbReference type="InterPro" id="IPR034804">
    <property type="entry name" value="SQR/QFR_C/D"/>
</dbReference>
<dbReference type="AlphaFoldDB" id="A0A344V6M3"/>
<proteinExistence type="predicted"/>
<keyword evidence="1" id="KW-0472">Membrane</keyword>
<feature type="transmembrane region" description="Helical" evidence="1">
    <location>
        <begin position="12"/>
        <end position="45"/>
    </location>
</feature>
<geneLocation type="mitochondrion" evidence="2"/>
<dbReference type="SUPFAM" id="SSF81343">
    <property type="entry name" value="Fumarate reductase respiratory complex transmembrane subunits"/>
    <property type="match status" value="1"/>
</dbReference>
<dbReference type="GO" id="GO:0016020">
    <property type="term" value="C:membrane"/>
    <property type="evidence" value="ECO:0007669"/>
    <property type="project" value="InterPro"/>
</dbReference>
<evidence type="ECO:0000313" key="2">
    <source>
        <dbReference type="EMBL" id="AXE43610.1"/>
    </source>
</evidence>
<name>A0A344V6M3_9FLOR</name>
<dbReference type="EMBL" id="MF372958">
    <property type="protein sequence ID" value="AXE43610.1"/>
    <property type="molecule type" value="Genomic_DNA"/>
</dbReference>
<sequence>MFNVNWFLLRFITFFVLGGIIIDLEILMLLLGFLFFHISLGLITILNDYIHIKKIKIILLILTRISSIEISRYILELLL</sequence>
<keyword evidence="1" id="KW-1133">Transmembrane helix</keyword>
<organism evidence="2">
    <name type="scientific">Gracilariopsis heteroclada</name>
    <dbReference type="NCBI Taxonomy" id="172978"/>
    <lineage>
        <taxon>Eukaryota</taxon>
        <taxon>Rhodophyta</taxon>
        <taxon>Florideophyceae</taxon>
        <taxon>Rhodymeniophycidae</taxon>
        <taxon>Gracilariales</taxon>
        <taxon>Gracilariaceae</taxon>
        <taxon>Gracilariopsis</taxon>
    </lineage>
</organism>
<reference evidence="2" key="1">
    <citation type="submission" date="2017-06" db="EMBL/GenBank/DDBJ databases">
        <title>Complete mitochondrial genome of Gracilaria bailinae.</title>
        <authorList>
            <person name="Zhang L."/>
            <person name="Liu T."/>
        </authorList>
    </citation>
    <scope>NUCLEOTIDE SEQUENCE</scope>
</reference>
<protein>
    <submittedName>
        <fullName evidence="2">SdhD</fullName>
    </submittedName>
</protein>
<evidence type="ECO:0000256" key="1">
    <source>
        <dbReference type="SAM" id="Phobius"/>
    </source>
</evidence>
<keyword evidence="1" id="KW-0812">Transmembrane</keyword>